<dbReference type="Proteomes" id="UP001501303">
    <property type="component" value="Unassembled WGS sequence"/>
</dbReference>
<feature type="compositionally biased region" description="Low complexity" evidence="1">
    <location>
        <begin position="43"/>
        <end position="67"/>
    </location>
</feature>
<evidence type="ECO:0000256" key="1">
    <source>
        <dbReference type="SAM" id="MobiDB-lite"/>
    </source>
</evidence>
<gene>
    <name evidence="2" type="ORF">GCM10009716_14250</name>
</gene>
<accession>A0ABP5A6V3</accession>
<sequence>MGEHGSDLFDSYDAIATPFGVVIGEDGRVLRAEPLGSREDLPDLLTALPAAPGDAGTTPAPAPGTAARTRSAR</sequence>
<reference evidence="3" key="1">
    <citation type="journal article" date="2019" name="Int. J. Syst. Evol. Microbiol.">
        <title>The Global Catalogue of Microorganisms (GCM) 10K type strain sequencing project: providing services to taxonomists for standard genome sequencing and annotation.</title>
        <authorList>
            <consortium name="The Broad Institute Genomics Platform"/>
            <consortium name="The Broad Institute Genome Sequencing Center for Infectious Disease"/>
            <person name="Wu L."/>
            <person name="Ma J."/>
        </authorList>
    </citation>
    <scope>NUCLEOTIDE SEQUENCE [LARGE SCALE GENOMIC DNA]</scope>
    <source>
        <strain evidence="3">JCM 13581</strain>
    </source>
</reference>
<organism evidence="2 3">
    <name type="scientific">Streptomyces sodiiphilus</name>
    <dbReference type="NCBI Taxonomy" id="226217"/>
    <lineage>
        <taxon>Bacteria</taxon>
        <taxon>Bacillati</taxon>
        <taxon>Actinomycetota</taxon>
        <taxon>Actinomycetes</taxon>
        <taxon>Kitasatosporales</taxon>
        <taxon>Streptomycetaceae</taxon>
        <taxon>Streptomyces</taxon>
    </lineage>
</organism>
<evidence type="ECO:0008006" key="4">
    <source>
        <dbReference type="Google" id="ProtNLM"/>
    </source>
</evidence>
<keyword evidence="3" id="KW-1185">Reference proteome</keyword>
<dbReference type="RefSeq" id="WP_344259661.1">
    <property type="nucleotide sequence ID" value="NZ_BAAAMJ010000010.1"/>
</dbReference>
<proteinExistence type="predicted"/>
<dbReference type="EMBL" id="BAAAMJ010000010">
    <property type="protein sequence ID" value="GAA1905502.1"/>
    <property type="molecule type" value="Genomic_DNA"/>
</dbReference>
<protein>
    <recommendedName>
        <fullName evidence="4">Redoxin domain-containing protein</fullName>
    </recommendedName>
</protein>
<evidence type="ECO:0000313" key="3">
    <source>
        <dbReference type="Proteomes" id="UP001501303"/>
    </source>
</evidence>
<name>A0ABP5A6V3_9ACTN</name>
<comment type="caution">
    <text evidence="2">The sequence shown here is derived from an EMBL/GenBank/DDBJ whole genome shotgun (WGS) entry which is preliminary data.</text>
</comment>
<evidence type="ECO:0000313" key="2">
    <source>
        <dbReference type="EMBL" id="GAA1905502.1"/>
    </source>
</evidence>
<feature type="region of interest" description="Disordered" evidence="1">
    <location>
        <begin position="34"/>
        <end position="73"/>
    </location>
</feature>